<dbReference type="EMBL" id="JAPQFJ010000016">
    <property type="protein sequence ID" value="MCY6959788.1"/>
    <property type="molecule type" value="Genomic_DNA"/>
</dbReference>
<evidence type="ECO:0000313" key="4">
    <source>
        <dbReference type="Proteomes" id="UP001144612"/>
    </source>
</evidence>
<dbReference type="Gene3D" id="3.40.1440.10">
    <property type="entry name" value="GIY-YIG endonuclease"/>
    <property type="match status" value="1"/>
</dbReference>
<dbReference type="InterPro" id="IPR035901">
    <property type="entry name" value="GIY-YIG_endonuc_sf"/>
</dbReference>
<evidence type="ECO:0000256" key="1">
    <source>
        <dbReference type="ARBA" id="ARBA00007435"/>
    </source>
</evidence>
<dbReference type="PANTHER" id="PTHR34477">
    <property type="entry name" value="UPF0213 PROTEIN YHBQ"/>
    <property type="match status" value="1"/>
</dbReference>
<comment type="similarity">
    <text evidence="1">Belongs to the UPF0213 family.</text>
</comment>
<name>A0ABT4DBV2_9CLOT</name>
<dbReference type="SUPFAM" id="SSF82771">
    <property type="entry name" value="GIY-YIG endonuclease"/>
    <property type="match status" value="1"/>
</dbReference>
<reference evidence="3" key="1">
    <citation type="submission" date="2022-12" db="EMBL/GenBank/DDBJ databases">
        <title>Clostridium sp. nov., isolated from industrial wastewater.</title>
        <authorList>
            <person name="Jiayan W."/>
        </authorList>
    </citation>
    <scope>NUCLEOTIDE SEQUENCE</scope>
    <source>
        <strain evidence="3">ZC22-4</strain>
    </source>
</reference>
<sequence length="82" mass="9876">MAYIYIVKCKDGTLYTGWTTDIERRIKQHNEGKGAKYTRCRRPVVLKYFEKFKTKEEAMQREYQIKKLSRIQKLKLIETLGI</sequence>
<feature type="domain" description="GIY-YIG" evidence="2">
    <location>
        <begin position="1"/>
        <end position="77"/>
    </location>
</feature>
<evidence type="ECO:0000259" key="2">
    <source>
        <dbReference type="PROSITE" id="PS50164"/>
    </source>
</evidence>
<dbReference type="Pfam" id="PF01541">
    <property type="entry name" value="GIY-YIG"/>
    <property type="match status" value="1"/>
</dbReference>
<protein>
    <submittedName>
        <fullName evidence="3">GIY-YIG nuclease family protein</fullName>
    </submittedName>
</protein>
<keyword evidence="4" id="KW-1185">Reference proteome</keyword>
<gene>
    <name evidence="3" type="ORF">OW729_14300</name>
</gene>
<dbReference type="InterPro" id="IPR000305">
    <property type="entry name" value="GIY-YIG_endonuc"/>
</dbReference>
<evidence type="ECO:0000313" key="3">
    <source>
        <dbReference type="EMBL" id="MCY6959788.1"/>
    </source>
</evidence>
<dbReference type="Proteomes" id="UP001144612">
    <property type="component" value="Unassembled WGS sequence"/>
</dbReference>
<dbReference type="RefSeq" id="WP_268062225.1">
    <property type="nucleotide sequence ID" value="NZ_JAPQFJ010000016.1"/>
</dbReference>
<dbReference type="CDD" id="cd10456">
    <property type="entry name" value="GIY-YIG_UPF0213"/>
    <property type="match status" value="1"/>
</dbReference>
<dbReference type="PROSITE" id="PS50164">
    <property type="entry name" value="GIY_YIG"/>
    <property type="match status" value="1"/>
</dbReference>
<dbReference type="SMART" id="SM00465">
    <property type="entry name" value="GIYc"/>
    <property type="match status" value="1"/>
</dbReference>
<proteinExistence type="inferred from homology"/>
<comment type="caution">
    <text evidence="3">The sequence shown here is derived from an EMBL/GenBank/DDBJ whole genome shotgun (WGS) entry which is preliminary data.</text>
</comment>
<accession>A0ABT4DBV2</accession>
<organism evidence="3 4">
    <name type="scientific">Clostridium brassicae</name>
    <dbReference type="NCBI Taxonomy" id="2999072"/>
    <lineage>
        <taxon>Bacteria</taxon>
        <taxon>Bacillati</taxon>
        <taxon>Bacillota</taxon>
        <taxon>Clostridia</taxon>
        <taxon>Eubacteriales</taxon>
        <taxon>Clostridiaceae</taxon>
        <taxon>Clostridium</taxon>
    </lineage>
</organism>
<dbReference type="InterPro" id="IPR050190">
    <property type="entry name" value="UPF0213_domain"/>
</dbReference>
<dbReference type="PANTHER" id="PTHR34477:SF1">
    <property type="entry name" value="UPF0213 PROTEIN YHBQ"/>
    <property type="match status" value="1"/>
</dbReference>